<keyword evidence="8" id="KW-0670">Pyruvate</keyword>
<evidence type="ECO:0000256" key="8">
    <source>
        <dbReference type="ARBA" id="ARBA00023317"/>
    </source>
</evidence>
<evidence type="ECO:0000256" key="4">
    <source>
        <dbReference type="ARBA" id="ARBA00023115"/>
    </source>
</evidence>
<evidence type="ECO:0000256" key="7">
    <source>
        <dbReference type="ARBA" id="ARBA00023270"/>
    </source>
</evidence>
<reference evidence="9 10" key="1">
    <citation type="submission" date="2015-04" db="EMBL/GenBank/DDBJ databases">
        <authorList>
            <person name="Schouten J.T."/>
            <person name="Crockett J.T."/>
            <person name="Hodson T.S."/>
            <person name="Hyde J.R."/>
            <person name="Smith T.A."/>
            <person name="Merrill B.D."/>
            <person name="Crook M.B."/>
            <person name="Griffitts J.S."/>
            <person name="Burnett S.H."/>
            <person name="Grose J.H."/>
            <person name="Breakwell D.P."/>
        </authorList>
    </citation>
    <scope>NUCLEOTIDE SEQUENCE [LARGE SCALE GENOMIC DNA]</scope>
</reference>
<dbReference type="InterPro" id="IPR003826">
    <property type="entry name" value="AdoMetDC_fam_prok"/>
</dbReference>
<proteinExistence type="predicted"/>
<dbReference type="GO" id="GO:0008295">
    <property type="term" value="P:spermidine biosynthetic process"/>
    <property type="evidence" value="ECO:0007669"/>
    <property type="project" value="InterPro"/>
</dbReference>
<name>A0A0F6WBQ6_9CAUD</name>
<keyword evidence="10" id="KW-1185">Reference proteome</keyword>
<evidence type="ECO:0000256" key="2">
    <source>
        <dbReference type="ARBA" id="ARBA00022793"/>
    </source>
</evidence>
<evidence type="ECO:0000256" key="3">
    <source>
        <dbReference type="ARBA" id="ARBA00022813"/>
    </source>
</evidence>
<dbReference type="InterPro" id="IPR016067">
    <property type="entry name" value="S-AdoMet_deCO2ase_core"/>
</dbReference>
<evidence type="ECO:0000256" key="1">
    <source>
        <dbReference type="ARBA" id="ARBA00001928"/>
    </source>
</evidence>
<dbReference type="GO" id="GO:0004014">
    <property type="term" value="F:adenosylmethionine decarboxylase activity"/>
    <property type="evidence" value="ECO:0007669"/>
    <property type="project" value="InterPro"/>
</dbReference>
<sequence>MEPSMNYWGKHLLIDAKAACPFRTTDKQHIRAFVTELLGTIEMVPLAPLWIEYCDTNDPAKVGISYVQVLQDSHSSAHFCDVTGDFYFDCFSCKDFDVEVVENLLVDWFNPESFHATVVFRDAENITKSTSYMVDVKY</sequence>
<accession>A0A0F6WBQ6</accession>
<dbReference type="Gene3D" id="3.60.90.10">
    <property type="entry name" value="S-adenosylmethionine decarboxylase"/>
    <property type="match status" value="1"/>
</dbReference>
<keyword evidence="2" id="KW-0210">Decarboxylase</keyword>
<evidence type="ECO:0000256" key="6">
    <source>
        <dbReference type="ARBA" id="ARBA00023239"/>
    </source>
</evidence>
<dbReference type="Pfam" id="PF02675">
    <property type="entry name" value="AdoMet_dc"/>
    <property type="match status" value="1"/>
</dbReference>
<keyword evidence="5" id="KW-0865">Zymogen</keyword>
<protein>
    <submittedName>
        <fullName evidence="9">S-adenosylmethionine decarboxylase</fullName>
    </submittedName>
</protein>
<dbReference type="Proteomes" id="UP000221947">
    <property type="component" value="Segment"/>
</dbReference>
<gene>
    <name evidence="9" type="ORF">PHIM7_155</name>
</gene>
<evidence type="ECO:0000256" key="5">
    <source>
        <dbReference type="ARBA" id="ARBA00023145"/>
    </source>
</evidence>
<keyword evidence="4" id="KW-0620">Polyamine biosynthesis</keyword>
<dbReference type="EMBL" id="KR052480">
    <property type="protein sequence ID" value="AKF12701.1"/>
    <property type="molecule type" value="Genomic_DNA"/>
</dbReference>
<dbReference type="SUPFAM" id="SSF56276">
    <property type="entry name" value="S-adenosylmethionine decarboxylase"/>
    <property type="match status" value="1"/>
</dbReference>
<keyword evidence="6" id="KW-0456">Lyase</keyword>
<evidence type="ECO:0000313" key="10">
    <source>
        <dbReference type="Proteomes" id="UP000221947"/>
    </source>
</evidence>
<evidence type="ECO:0000313" key="9">
    <source>
        <dbReference type="EMBL" id="AKF12701.1"/>
    </source>
</evidence>
<comment type="cofactor">
    <cofactor evidence="1">
        <name>pyruvate</name>
        <dbReference type="ChEBI" id="CHEBI:15361"/>
    </cofactor>
</comment>
<keyword evidence="7" id="KW-0704">Schiff base</keyword>
<organism evidence="9 10">
    <name type="scientific">Sinorhizobium phage phiM7</name>
    <dbReference type="NCBI Taxonomy" id="1647403"/>
    <lineage>
        <taxon>Viruses</taxon>
        <taxon>Duplodnaviria</taxon>
        <taxon>Heunggongvirae</taxon>
        <taxon>Uroviricota</taxon>
        <taxon>Caudoviricetes</taxon>
        <taxon>Emdodecavirus</taxon>
        <taxon>Emdodecavirus M7</taxon>
    </lineage>
</organism>
<keyword evidence="3" id="KW-0068">Autocatalytic cleavage</keyword>